<evidence type="ECO:0000313" key="8">
    <source>
        <dbReference type="EMBL" id="AMU87995.1"/>
    </source>
</evidence>
<dbReference type="InterPro" id="IPR036259">
    <property type="entry name" value="MFS_trans_sf"/>
</dbReference>
<dbReference type="InterPro" id="IPR044770">
    <property type="entry name" value="MFS_spinster-like"/>
</dbReference>
<keyword evidence="5 6" id="KW-0472">Membrane</keyword>
<feature type="transmembrane region" description="Helical" evidence="6">
    <location>
        <begin position="269"/>
        <end position="294"/>
    </location>
</feature>
<evidence type="ECO:0000256" key="6">
    <source>
        <dbReference type="SAM" id="Phobius"/>
    </source>
</evidence>
<reference evidence="8 9" key="2">
    <citation type="journal article" date="2016" name="Genome Announc.">
        <title>Complete Genome Sequence of Sphingopyxis macrogoltabida Strain 203N (NBRC 111659), a Polyethylene Glycol Degrader.</title>
        <authorList>
            <person name="Ohtsubo Y."/>
            <person name="Nonoyama S."/>
            <person name="Nagata Y."/>
            <person name="Numata M."/>
            <person name="Tsuchikane K."/>
            <person name="Hosoyama A."/>
            <person name="Yamazoe A."/>
            <person name="Tsuda M."/>
            <person name="Fujita N."/>
            <person name="Kawai F."/>
        </authorList>
    </citation>
    <scope>NUCLEOTIDE SEQUENCE [LARGE SCALE GENOMIC DNA]</scope>
    <source>
        <strain evidence="8 9">203N</strain>
    </source>
</reference>
<dbReference type="GO" id="GO:0022857">
    <property type="term" value="F:transmembrane transporter activity"/>
    <property type="evidence" value="ECO:0007669"/>
    <property type="project" value="InterPro"/>
</dbReference>
<dbReference type="RefSeq" id="WP_054724756.1">
    <property type="nucleotide sequence ID" value="NZ_CP009429.1"/>
</dbReference>
<feature type="transmembrane region" description="Helical" evidence="6">
    <location>
        <begin position="141"/>
        <end position="163"/>
    </location>
</feature>
<dbReference type="PROSITE" id="PS50850">
    <property type="entry name" value="MFS"/>
    <property type="match status" value="1"/>
</dbReference>
<dbReference type="PANTHER" id="PTHR23505">
    <property type="entry name" value="SPINSTER"/>
    <property type="match status" value="1"/>
</dbReference>
<dbReference type="GO" id="GO:0016020">
    <property type="term" value="C:membrane"/>
    <property type="evidence" value="ECO:0007669"/>
    <property type="project" value="UniProtKB-SubCell"/>
</dbReference>
<dbReference type="EMBL" id="CP013344">
    <property type="protein sequence ID" value="AMU87995.1"/>
    <property type="molecule type" value="Genomic_DNA"/>
</dbReference>
<dbReference type="SUPFAM" id="SSF103473">
    <property type="entry name" value="MFS general substrate transporter"/>
    <property type="match status" value="1"/>
</dbReference>
<feature type="transmembrane region" description="Helical" evidence="6">
    <location>
        <begin position="12"/>
        <end position="28"/>
    </location>
</feature>
<evidence type="ECO:0000256" key="1">
    <source>
        <dbReference type="ARBA" id="ARBA00004141"/>
    </source>
</evidence>
<feature type="transmembrane region" description="Helical" evidence="6">
    <location>
        <begin position="329"/>
        <end position="351"/>
    </location>
</feature>
<evidence type="ECO:0000256" key="4">
    <source>
        <dbReference type="ARBA" id="ARBA00022989"/>
    </source>
</evidence>
<proteinExistence type="predicted"/>
<feature type="transmembrane region" description="Helical" evidence="6">
    <location>
        <begin position="105"/>
        <end position="129"/>
    </location>
</feature>
<keyword evidence="9" id="KW-1185">Reference proteome</keyword>
<sequence length="432" mass="45298">MTETAWPSLRRAWYVAGLLCLIAALSYLDRYIIALLADPIIRDMGIDATAIGLLIGLGFGLLYALSGVPVAYLIDRGTRVRIVGIGVIVWSLSTVASGFAPNFEILLATRAGVAIGEAVLVPATVSIVADLFPPEKRALPIGLFMAVSTLMASGAFLIGAWAFELATILSPDLGLSPWRLTLVIVGVPGLLLGPLWLISVAEPQRIEEPGQADQTSVAVAFAYLGRHWRFYLPFYLSFGVSALASYSFIAWTATMLTRSYGQSVAQAGAIFGLVGVIAAAVAAIFWPAISAWVLKRGRAELAVLALAIGLGIGHAAVAAFLLASDIDGAIALIAVATFGYGAAGGLAVLIIQHIAPPRMRAKITSLYVLVGNLVGLTCGPALSAWLSDAVFTGSDALRQSLSVLALIMLPLTVGLILLATTAYRRVADEGRR</sequence>
<keyword evidence="3 6" id="KW-0812">Transmembrane</keyword>
<dbReference type="InterPro" id="IPR020846">
    <property type="entry name" value="MFS_dom"/>
</dbReference>
<keyword evidence="2" id="KW-0813">Transport</keyword>
<feature type="transmembrane region" description="Helical" evidence="6">
    <location>
        <begin position="80"/>
        <end position="99"/>
    </location>
</feature>
<feature type="transmembrane region" description="Helical" evidence="6">
    <location>
        <begin position="178"/>
        <end position="198"/>
    </location>
</feature>
<dbReference type="InterPro" id="IPR011701">
    <property type="entry name" value="MFS"/>
</dbReference>
<dbReference type="Gene3D" id="1.20.1250.20">
    <property type="entry name" value="MFS general substrate transporter like domains"/>
    <property type="match status" value="1"/>
</dbReference>
<evidence type="ECO:0000256" key="5">
    <source>
        <dbReference type="ARBA" id="ARBA00023136"/>
    </source>
</evidence>
<evidence type="ECO:0000256" key="2">
    <source>
        <dbReference type="ARBA" id="ARBA00022448"/>
    </source>
</evidence>
<gene>
    <name evidence="8" type="ORF">ATM17_02880</name>
</gene>
<accession>A0AAC9FF14</accession>
<feature type="transmembrane region" description="Helical" evidence="6">
    <location>
        <begin position="301"/>
        <end position="323"/>
    </location>
</feature>
<name>A0AAC9FF14_SPHMC</name>
<feature type="domain" description="Major facilitator superfamily (MFS) profile" evidence="7">
    <location>
        <begin position="15"/>
        <end position="422"/>
    </location>
</feature>
<dbReference type="AlphaFoldDB" id="A0AAC9FF14"/>
<reference evidence="9" key="1">
    <citation type="submission" date="2015-11" db="EMBL/GenBank/DDBJ databases">
        <title>Complete genome sequence of a polyethylene-glycol degrader Sphingopyxis macrogoltabida 203N (NBRC 111659).</title>
        <authorList>
            <person name="Yoshiyuki O."/>
            <person name="Shouta N."/>
            <person name="Nagata Y."/>
            <person name="Numata M."/>
            <person name="Tsuchikane K."/>
            <person name="Hosoyama A."/>
            <person name="Yamazoe A."/>
            <person name="Tsuda M."/>
            <person name="Fujita N."/>
            <person name="Kawai F."/>
        </authorList>
    </citation>
    <scope>NUCLEOTIDE SEQUENCE [LARGE SCALE GENOMIC DNA]</scope>
    <source>
        <strain evidence="9">203N</strain>
    </source>
</reference>
<dbReference type="PANTHER" id="PTHR23505:SF79">
    <property type="entry name" value="PROTEIN SPINSTER"/>
    <property type="match status" value="1"/>
</dbReference>
<dbReference type="KEGG" id="smaz:LH19_02910"/>
<evidence type="ECO:0000256" key="3">
    <source>
        <dbReference type="ARBA" id="ARBA00022692"/>
    </source>
</evidence>
<keyword evidence="4 6" id="KW-1133">Transmembrane helix</keyword>
<comment type="subcellular location">
    <subcellularLocation>
        <location evidence="1">Membrane</location>
        <topology evidence="1">Multi-pass membrane protein</topology>
    </subcellularLocation>
</comment>
<organism evidence="8 9">
    <name type="scientific">Sphingopyxis macrogoltabida</name>
    <name type="common">Sphingomonas macrogoltabidus</name>
    <dbReference type="NCBI Taxonomy" id="33050"/>
    <lineage>
        <taxon>Bacteria</taxon>
        <taxon>Pseudomonadati</taxon>
        <taxon>Pseudomonadota</taxon>
        <taxon>Alphaproteobacteria</taxon>
        <taxon>Sphingomonadales</taxon>
        <taxon>Sphingomonadaceae</taxon>
        <taxon>Sphingopyxis</taxon>
    </lineage>
</organism>
<protein>
    <recommendedName>
        <fullName evidence="7">Major facilitator superfamily (MFS) profile domain-containing protein</fullName>
    </recommendedName>
</protein>
<dbReference type="Pfam" id="PF07690">
    <property type="entry name" value="MFS_1"/>
    <property type="match status" value="1"/>
</dbReference>
<feature type="transmembrane region" description="Helical" evidence="6">
    <location>
        <begin position="48"/>
        <end position="73"/>
    </location>
</feature>
<feature type="transmembrane region" description="Helical" evidence="6">
    <location>
        <begin position="363"/>
        <end position="383"/>
    </location>
</feature>
<evidence type="ECO:0000259" key="7">
    <source>
        <dbReference type="PROSITE" id="PS50850"/>
    </source>
</evidence>
<dbReference type="Proteomes" id="UP000076088">
    <property type="component" value="Chromosome"/>
</dbReference>
<feature type="transmembrane region" description="Helical" evidence="6">
    <location>
        <begin position="230"/>
        <end position="249"/>
    </location>
</feature>
<feature type="transmembrane region" description="Helical" evidence="6">
    <location>
        <begin position="403"/>
        <end position="423"/>
    </location>
</feature>
<evidence type="ECO:0000313" key="9">
    <source>
        <dbReference type="Proteomes" id="UP000076088"/>
    </source>
</evidence>